<dbReference type="Gene3D" id="2.40.170.20">
    <property type="entry name" value="TonB-dependent receptor, beta-barrel domain"/>
    <property type="match status" value="2"/>
</dbReference>
<evidence type="ECO:0000259" key="15">
    <source>
        <dbReference type="Pfam" id="PF07715"/>
    </source>
</evidence>
<keyword evidence="10 11" id="KW-0998">Cell outer membrane</keyword>
<evidence type="ECO:0000256" key="11">
    <source>
        <dbReference type="PROSITE-ProRule" id="PRU01360"/>
    </source>
</evidence>
<feature type="domain" description="TonB-dependent receptor plug" evidence="15">
    <location>
        <begin position="57"/>
        <end position="163"/>
    </location>
</feature>
<name>A0A0N9VCU0_SPHMC</name>
<keyword evidence="7" id="KW-0406">Ion transport</keyword>
<evidence type="ECO:0000313" key="16">
    <source>
        <dbReference type="EMBL" id="ALH82184.1"/>
    </source>
</evidence>
<evidence type="ECO:0000256" key="1">
    <source>
        <dbReference type="ARBA" id="ARBA00004571"/>
    </source>
</evidence>
<dbReference type="PATRIC" id="fig|33050.5.peg.3738"/>
<dbReference type="Pfam" id="PF07715">
    <property type="entry name" value="Plug"/>
    <property type="match status" value="1"/>
</dbReference>
<dbReference type="PANTHER" id="PTHR32552">
    <property type="entry name" value="FERRICHROME IRON RECEPTOR-RELATED"/>
    <property type="match status" value="1"/>
</dbReference>
<sequence>MRKAVLMAGVAIATMSVSPVWAQAAPAPAPAADDSTAAESGGLVDIVVTAQRRSENLQKVPVVVTAVEPEVLEARNVSTLQDLPKLTPSLTVQNQASNVTPFIRGVGSTVTGAGQAASVATYVDGVYISTLTSAAFDLDNVEQVQVLEGPQGALYGRNATGGAIVVTTKTPRPGDPISGRFRAGYGNYDNREASAIISGGLGDMFAFSVNGSIRKRDGYIRNLNAPGAGATNDDFYDRDSKSIGAVLVFQPSERFNLVLRAQHFESDDRSGQGYQAVGLDIDVGGTGLNGSQLYYAGLLQSFGVSPADAMAAAANLRFSNKHGATYDNEANGSTRGVLRPGPAGSFVQLNTETYSAKATLDLGSVELSSLTAYQTAKSLSATEVLFADPDSYPAGFEGGSVGFTGDFPSRTWQQEFQIASVGSPVEWIAGVLYLDAAGDVLLTGDLPPLSALTADNRWQNKSIAGYGQITVPITDRLSITAGGRYTDEKYISNDFISLTDPRNVFGTPNQGRQVLKGSKFTYTGRIQYDTGDLLLYAGVSTGFKGATLSNTNLLSPGVTPETITSFEGGAKIRLSPDARLNLGAFRYDYGNIHIAYTDSASGSNILVNGTGAKITGTQYDLLWQVSPMFTLRSNGLLLDTSYDRDVQSAGGAGVLFIKGNRLAGAPKFAISLGADVKYQIGDGELKLSVDASHNDGYYFDAENLTGTGGATARGMQLVDASLTYTAPNDRWLVSLFAANITDEKYFDSGLPISGLVRNARAAPPATYGVRVGFNF</sequence>
<evidence type="ECO:0000256" key="10">
    <source>
        <dbReference type="ARBA" id="ARBA00023237"/>
    </source>
</evidence>
<keyword evidence="2 11" id="KW-0813">Transport</keyword>
<evidence type="ECO:0000256" key="8">
    <source>
        <dbReference type="ARBA" id="ARBA00023077"/>
    </source>
</evidence>
<dbReference type="PANTHER" id="PTHR32552:SF81">
    <property type="entry name" value="TONB-DEPENDENT OUTER MEMBRANE RECEPTOR"/>
    <property type="match status" value="1"/>
</dbReference>
<protein>
    <recommendedName>
        <fullName evidence="18">TonB-dependent receptor</fullName>
    </recommendedName>
</protein>
<dbReference type="RefSeq" id="WP_084758495.1">
    <property type="nucleotide sequence ID" value="NZ_CP012700.1"/>
</dbReference>
<evidence type="ECO:0000256" key="7">
    <source>
        <dbReference type="ARBA" id="ARBA00023065"/>
    </source>
</evidence>
<evidence type="ECO:0000256" key="4">
    <source>
        <dbReference type="ARBA" id="ARBA00022496"/>
    </source>
</evidence>
<dbReference type="GO" id="GO:0009279">
    <property type="term" value="C:cell outer membrane"/>
    <property type="evidence" value="ECO:0007669"/>
    <property type="project" value="UniProtKB-SubCell"/>
</dbReference>
<evidence type="ECO:0000256" key="6">
    <source>
        <dbReference type="ARBA" id="ARBA00023004"/>
    </source>
</evidence>
<evidence type="ECO:0000256" key="13">
    <source>
        <dbReference type="SAM" id="SignalP"/>
    </source>
</evidence>
<keyword evidence="13" id="KW-0732">Signal</keyword>
<dbReference type="KEGG" id="smag:AN936_18025"/>
<dbReference type="InterPro" id="IPR000531">
    <property type="entry name" value="Beta-barrel_TonB"/>
</dbReference>
<comment type="similarity">
    <text evidence="11 12">Belongs to the TonB-dependent receptor family.</text>
</comment>
<dbReference type="Proteomes" id="UP000058074">
    <property type="component" value="Chromosome"/>
</dbReference>
<dbReference type="Pfam" id="PF00593">
    <property type="entry name" value="TonB_dep_Rec_b-barrel"/>
    <property type="match status" value="1"/>
</dbReference>
<comment type="subcellular location">
    <subcellularLocation>
        <location evidence="1 11">Cell outer membrane</location>
        <topology evidence="1 11">Multi-pass membrane protein</topology>
    </subcellularLocation>
</comment>
<dbReference type="SUPFAM" id="SSF56935">
    <property type="entry name" value="Porins"/>
    <property type="match status" value="1"/>
</dbReference>
<dbReference type="EMBL" id="CP012700">
    <property type="protein sequence ID" value="ALH82184.1"/>
    <property type="molecule type" value="Genomic_DNA"/>
</dbReference>
<reference evidence="16 17" key="1">
    <citation type="journal article" date="2015" name="Genome Announc.">
        <title>Complete Genome Sequence of Polypropylene Glycol- and Polyethylene Glycol-Degrading Sphingopyxis macrogoltabida Strain EY-1.</title>
        <authorList>
            <person name="Ohtsubo Y."/>
            <person name="Nagata Y."/>
            <person name="Numata M."/>
            <person name="Tsuchikane K."/>
            <person name="Hosoyama A."/>
            <person name="Yamazoe A."/>
            <person name="Tsuda M."/>
            <person name="Fujita N."/>
            <person name="Kawai F."/>
        </authorList>
    </citation>
    <scope>NUCLEOTIDE SEQUENCE [LARGE SCALE GENOMIC DNA]</scope>
    <source>
        <strain evidence="16 17">EY-1</strain>
    </source>
</reference>
<feature type="chain" id="PRO_5006039389" description="TonB-dependent receptor" evidence="13">
    <location>
        <begin position="23"/>
        <end position="775"/>
    </location>
</feature>
<dbReference type="InterPro" id="IPR036942">
    <property type="entry name" value="Beta-barrel_TonB_sf"/>
</dbReference>
<evidence type="ECO:0008006" key="18">
    <source>
        <dbReference type="Google" id="ProtNLM"/>
    </source>
</evidence>
<dbReference type="PROSITE" id="PS52016">
    <property type="entry name" value="TONB_DEPENDENT_REC_3"/>
    <property type="match status" value="1"/>
</dbReference>
<organism evidence="16 17">
    <name type="scientific">Sphingopyxis macrogoltabida</name>
    <name type="common">Sphingomonas macrogoltabidus</name>
    <dbReference type="NCBI Taxonomy" id="33050"/>
    <lineage>
        <taxon>Bacteria</taxon>
        <taxon>Pseudomonadati</taxon>
        <taxon>Pseudomonadota</taxon>
        <taxon>Alphaproteobacteria</taxon>
        <taxon>Sphingomonadales</taxon>
        <taxon>Sphingomonadaceae</taxon>
        <taxon>Sphingopyxis</taxon>
    </lineage>
</organism>
<keyword evidence="3 11" id="KW-1134">Transmembrane beta strand</keyword>
<evidence type="ECO:0000313" key="17">
    <source>
        <dbReference type="Proteomes" id="UP000058074"/>
    </source>
</evidence>
<keyword evidence="5 11" id="KW-0812">Transmembrane</keyword>
<evidence type="ECO:0000256" key="9">
    <source>
        <dbReference type="ARBA" id="ARBA00023136"/>
    </source>
</evidence>
<dbReference type="AlphaFoldDB" id="A0A0N9VCU0"/>
<dbReference type="GO" id="GO:0006826">
    <property type="term" value="P:iron ion transport"/>
    <property type="evidence" value="ECO:0007669"/>
    <property type="project" value="UniProtKB-KW"/>
</dbReference>
<dbReference type="InterPro" id="IPR012910">
    <property type="entry name" value="Plug_dom"/>
</dbReference>
<accession>A0A0N9VCU0</accession>
<evidence type="ECO:0000256" key="3">
    <source>
        <dbReference type="ARBA" id="ARBA00022452"/>
    </source>
</evidence>
<evidence type="ECO:0000256" key="12">
    <source>
        <dbReference type="RuleBase" id="RU003357"/>
    </source>
</evidence>
<evidence type="ECO:0000259" key="14">
    <source>
        <dbReference type="Pfam" id="PF00593"/>
    </source>
</evidence>
<dbReference type="OrthoDB" id="9760333at2"/>
<evidence type="ECO:0000256" key="5">
    <source>
        <dbReference type="ARBA" id="ARBA00022692"/>
    </source>
</evidence>
<keyword evidence="9 11" id="KW-0472">Membrane</keyword>
<feature type="signal peptide" evidence="13">
    <location>
        <begin position="1"/>
        <end position="22"/>
    </location>
</feature>
<gene>
    <name evidence="16" type="ORF">AN936_18025</name>
</gene>
<keyword evidence="8 12" id="KW-0798">TonB box</keyword>
<keyword evidence="6" id="KW-0408">Iron</keyword>
<keyword evidence="4" id="KW-0410">Iron transport</keyword>
<dbReference type="InterPro" id="IPR039426">
    <property type="entry name" value="TonB-dep_rcpt-like"/>
</dbReference>
<evidence type="ECO:0000256" key="2">
    <source>
        <dbReference type="ARBA" id="ARBA00022448"/>
    </source>
</evidence>
<feature type="domain" description="TonB-dependent receptor-like beta-barrel" evidence="14">
    <location>
        <begin position="323"/>
        <end position="739"/>
    </location>
</feature>
<proteinExistence type="inferred from homology"/>